<evidence type="ECO:0000256" key="1">
    <source>
        <dbReference type="SAM" id="MobiDB-lite"/>
    </source>
</evidence>
<feature type="compositionally biased region" description="Basic and acidic residues" evidence="1">
    <location>
        <begin position="157"/>
        <end position="181"/>
    </location>
</feature>
<evidence type="ECO:0000313" key="2">
    <source>
        <dbReference type="EMBL" id="ELA48013.1"/>
    </source>
</evidence>
<reference evidence="3" key="1">
    <citation type="submission" date="2011-03" db="EMBL/GenBank/DDBJ databases">
        <title>The genome sequence of Vavraia culicis strain floridensis.</title>
        <authorList>
            <consortium name="The Broad Institute Genome Sequencing Platform"/>
            <person name="Cuomo C."/>
            <person name="Becnel J."/>
            <person name="Sanscrainte N."/>
            <person name="Young S.K."/>
            <person name="Zeng Q."/>
            <person name="Gargeya S."/>
            <person name="Fitzgerald M."/>
            <person name="Haas B."/>
            <person name="Abouelleil A."/>
            <person name="Alvarado L."/>
            <person name="Arachchi H.M."/>
            <person name="Berlin A."/>
            <person name="Chapman S.B."/>
            <person name="Gearin G."/>
            <person name="Goldberg J."/>
            <person name="Griggs A."/>
            <person name="Gujja S."/>
            <person name="Hansen M."/>
            <person name="Heiman D."/>
            <person name="Howarth C."/>
            <person name="Larimer J."/>
            <person name="Lui A."/>
            <person name="MacDonald P.J.P."/>
            <person name="McCowen C."/>
            <person name="Montmayeur A."/>
            <person name="Murphy C."/>
            <person name="Neiman D."/>
            <person name="Pearson M."/>
            <person name="Priest M."/>
            <person name="Roberts A."/>
            <person name="Saif S."/>
            <person name="Shea T."/>
            <person name="Sisk P."/>
            <person name="Stolte C."/>
            <person name="Sykes S."/>
            <person name="Wortman J."/>
            <person name="Nusbaum C."/>
            <person name="Birren B."/>
        </authorList>
    </citation>
    <scope>NUCLEOTIDE SEQUENCE [LARGE SCALE GENOMIC DNA]</scope>
    <source>
        <strain evidence="3">floridensis</strain>
    </source>
</reference>
<dbReference type="OrthoDB" id="10531096at2759"/>
<evidence type="ECO:0000313" key="3">
    <source>
        <dbReference type="Proteomes" id="UP000011081"/>
    </source>
</evidence>
<dbReference type="VEuPathDB" id="MicrosporidiaDB:VCUG_00436"/>
<proteinExistence type="predicted"/>
<keyword evidence="3" id="KW-1185">Reference proteome</keyword>
<name>L2GXK0_VAVCU</name>
<dbReference type="Proteomes" id="UP000011081">
    <property type="component" value="Unassembled WGS sequence"/>
</dbReference>
<sequence length="181" mass="20343">MGYLMEQKLFLLPIPRGRKEKMEQNDKIITTVINENNTGQDSAKNTENVLKEDISTDKGTDDPAIASYPLYSEVSNATDHKLEETSTFKQMRENISNFFSGLFNGIKKFFRRLKSKLSKKGKKEVVEDKSKEVAGVIEVADEKSETSGGKVAEQEASDEKSDVKNDDANVVDAKRIKENED</sequence>
<feature type="region of interest" description="Disordered" evidence="1">
    <location>
        <begin position="121"/>
        <end position="181"/>
    </location>
</feature>
<organism evidence="2 3">
    <name type="scientific">Vavraia culicis (isolate floridensis)</name>
    <name type="common">Microsporidian parasite</name>
    <dbReference type="NCBI Taxonomy" id="948595"/>
    <lineage>
        <taxon>Eukaryota</taxon>
        <taxon>Fungi</taxon>
        <taxon>Fungi incertae sedis</taxon>
        <taxon>Microsporidia</taxon>
        <taxon>Pleistophoridae</taxon>
        <taxon>Vavraia</taxon>
    </lineage>
</organism>
<dbReference type="RefSeq" id="XP_008073459.1">
    <property type="nucleotide sequence ID" value="XM_008075268.1"/>
</dbReference>
<dbReference type="HOGENOM" id="CLU_1490097_0_0_1"/>
<dbReference type="AlphaFoldDB" id="L2GXK0"/>
<feature type="compositionally biased region" description="Basic and acidic residues" evidence="1">
    <location>
        <begin position="123"/>
        <end position="132"/>
    </location>
</feature>
<gene>
    <name evidence="2" type="ORF">VCUG_00436</name>
</gene>
<dbReference type="GeneID" id="19878323"/>
<dbReference type="InParanoid" id="L2GXK0"/>
<protein>
    <submittedName>
        <fullName evidence="2">Uncharacterized protein</fullName>
    </submittedName>
</protein>
<accession>L2GXK0</accession>
<dbReference type="EMBL" id="GL877408">
    <property type="protein sequence ID" value="ELA48013.1"/>
    <property type="molecule type" value="Genomic_DNA"/>
</dbReference>